<sequence>MNEGALVSLSIVQRASGIRRHGVDVVQGAYGIRDIFMSNPLFIELVQHFLDFCRVDGDENNIVGKAKVADPFTVTK</sequence>
<dbReference type="EMBL" id="UZAH01028820">
    <property type="protein sequence ID" value="VDP02564.1"/>
    <property type="molecule type" value="Genomic_DNA"/>
</dbReference>
<proteinExistence type="predicted"/>
<keyword evidence="2" id="KW-1185">Reference proteome</keyword>
<organism evidence="1">
    <name type="scientific">Heligmosomoides polygyrus</name>
    <name type="common">Parasitic roundworm</name>
    <dbReference type="NCBI Taxonomy" id="6339"/>
    <lineage>
        <taxon>Eukaryota</taxon>
        <taxon>Metazoa</taxon>
        <taxon>Ecdysozoa</taxon>
        <taxon>Nematoda</taxon>
        <taxon>Chromadorea</taxon>
        <taxon>Rhabditida</taxon>
        <taxon>Rhabditina</taxon>
        <taxon>Rhabditomorpha</taxon>
        <taxon>Strongyloidea</taxon>
        <taxon>Heligmosomidae</taxon>
        <taxon>Heligmosomoides</taxon>
    </lineage>
</organism>
<protein>
    <submittedName>
        <fullName evidence="3">Rho-GAP domain-containing protein</fullName>
    </submittedName>
</protein>
<dbReference type="Proteomes" id="UP000050761">
    <property type="component" value="Unassembled WGS sequence"/>
</dbReference>
<accession>A0A3P8BC96</accession>
<name>A0A3P8BC96_HELPZ</name>
<dbReference type="WBParaSite" id="HPBE_0001536801-mRNA-1">
    <property type="protein sequence ID" value="HPBE_0001536801-mRNA-1"/>
    <property type="gene ID" value="HPBE_0001536801"/>
</dbReference>
<evidence type="ECO:0000313" key="2">
    <source>
        <dbReference type="Proteomes" id="UP000050761"/>
    </source>
</evidence>
<reference evidence="3" key="2">
    <citation type="submission" date="2019-09" db="UniProtKB">
        <authorList>
            <consortium name="WormBaseParasite"/>
        </authorList>
    </citation>
    <scope>IDENTIFICATION</scope>
</reference>
<evidence type="ECO:0000313" key="1">
    <source>
        <dbReference type="EMBL" id="VDP02564.1"/>
    </source>
</evidence>
<gene>
    <name evidence="1" type="ORF">HPBE_LOCUS15367</name>
</gene>
<reference evidence="1 2" key="1">
    <citation type="submission" date="2018-11" db="EMBL/GenBank/DDBJ databases">
        <authorList>
            <consortium name="Pathogen Informatics"/>
        </authorList>
    </citation>
    <scope>NUCLEOTIDE SEQUENCE [LARGE SCALE GENOMIC DNA]</scope>
</reference>
<dbReference type="AlphaFoldDB" id="A0A3P8BC96"/>
<evidence type="ECO:0000313" key="3">
    <source>
        <dbReference type="WBParaSite" id="HPBE_0001536801-mRNA-1"/>
    </source>
</evidence>